<gene>
    <name evidence="1" type="ORF">CANARDRAFT_25862</name>
</gene>
<dbReference type="AlphaFoldDB" id="A0A1E4SSP2"/>
<reference evidence="2" key="1">
    <citation type="submission" date="2016-04" db="EMBL/GenBank/DDBJ databases">
        <title>Comparative genomics of biotechnologically important yeasts.</title>
        <authorList>
            <consortium name="DOE Joint Genome Institute"/>
            <person name="Riley R."/>
            <person name="Haridas S."/>
            <person name="Wolfe K.H."/>
            <person name="Lopes M.R."/>
            <person name="Hittinger C.T."/>
            <person name="Goker M."/>
            <person name="Salamov A."/>
            <person name="Wisecaver J."/>
            <person name="Long T.M."/>
            <person name="Aerts A.L."/>
            <person name="Barry K."/>
            <person name="Choi C."/>
            <person name="Clum A."/>
            <person name="Coughlan A.Y."/>
            <person name="Deshpande S."/>
            <person name="Douglass A.P."/>
            <person name="Hanson S.J."/>
            <person name="Klenk H.-P."/>
            <person name="Labutti K."/>
            <person name="Lapidus A."/>
            <person name="Lindquist E."/>
            <person name="Lipzen A."/>
            <person name="Meier-Kolthoff J.P."/>
            <person name="Ohm R.A."/>
            <person name="Otillar R.P."/>
            <person name="Pangilinan J."/>
            <person name="Peng Y."/>
            <person name="Rokas A."/>
            <person name="Rosa C.A."/>
            <person name="Scheuner C."/>
            <person name="Sibirny A.A."/>
            <person name="Slot J.C."/>
            <person name="Stielow J.B."/>
            <person name="Sun H."/>
            <person name="Kurtzman C.P."/>
            <person name="Blackwell M."/>
            <person name="Grigoriev I.V."/>
            <person name="Jeffries T.W."/>
        </authorList>
    </citation>
    <scope>NUCLEOTIDE SEQUENCE [LARGE SCALE GENOMIC DNA]</scope>
    <source>
        <strain evidence="2">NRRL YB-2248</strain>
    </source>
</reference>
<proteinExistence type="predicted"/>
<evidence type="ECO:0000313" key="1">
    <source>
        <dbReference type="EMBL" id="ODV82515.1"/>
    </source>
</evidence>
<sequence length="117" mass="13991">MFQHEDELKCLNHELTISVEKESIELRKKFLLVDEDYEKRIEKEVIKFNSLKIGHDIIIRSKDEKIKSLKSTLQEYKALSKNHDLLLDNLKNIYTYSNNLKNNYSELKHQFYVGCDL</sequence>
<keyword evidence="2" id="KW-1185">Reference proteome</keyword>
<evidence type="ECO:0000313" key="2">
    <source>
        <dbReference type="Proteomes" id="UP000094801"/>
    </source>
</evidence>
<dbReference type="Proteomes" id="UP000094801">
    <property type="component" value="Unassembled WGS sequence"/>
</dbReference>
<name>A0A1E4SSP2_9ASCO</name>
<organism evidence="1 2">
    <name type="scientific">[Candida] arabinofermentans NRRL YB-2248</name>
    <dbReference type="NCBI Taxonomy" id="983967"/>
    <lineage>
        <taxon>Eukaryota</taxon>
        <taxon>Fungi</taxon>
        <taxon>Dikarya</taxon>
        <taxon>Ascomycota</taxon>
        <taxon>Saccharomycotina</taxon>
        <taxon>Pichiomycetes</taxon>
        <taxon>Pichiales</taxon>
        <taxon>Pichiaceae</taxon>
        <taxon>Ogataea</taxon>
        <taxon>Ogataea/Candida clade</taxon>
    </lineage>
</organism>
<protein>
    <submittedName>
        <fullName evidence="1">Uncharacterized protein</fullName>
    </submittedName>
</protein>
<dbReference type="EMBL" id="KV453884">
    <property type="protein sequence ID" value="ODV82515.1"/>
    <property type="molecule type" value="Genomic_DNA"/>
</dbReference>
<accession>A0A1E4SSP2</accession>